<proteinExistence type="predicted"/>
<gene>
    <name evidence="2" type="ORF">Poly30_21060</name>
</gene>
<evidence type="ECO:0000256" key="1">
    <source>
        <dbReference type="SAM" id="SignalP"/>
    </source>
</evidence>
<keyword evidence="3" id="KW-1185">Reference proteome</keyword>
<evidence type="ECO:0000313" key="2">
    <source>
        <dbReference type="EMBL" id="QDV06596.1"/>
    </source>
</evidence>
<keyword evidence="1" id="KW-0732">Signal</keyword>
<sequence precursor="true">MSPARSSRIWLSLGLVAAGALLASTSALAQGSDSCASAQGITGTGQYFFDNSVATVDGVDNGCNMGRDVWFRWTAPASATFTLSTCGGTTVDSALAVYVDNGCPNGMPLACGDDQCGLQSSAAFGATAGQDYLIRLGTWVSAGSGGTGFLTIQAGGTLGGCVDPSVGANVVAGDLDEAVAYGDVGGVSSYSLAITACNVGDEEILWVSGHGDHPVVGQNLYRLENGRFEQLGAAWVKHGFAALQRDLCCTCIPSASISALGVGCSDPYGASLNGSQQTLAPRGEVDPFTGVSSWPPGAATGVPAPSGILDRRLQVPTDAMDPALHPNALYFGEAIYAAPDDALNGHGFDNASYRPYQRTGATVQGAYVLAPTSVTERGVPALAAWAQSDPTVRLEEVRIPGEGAFWVASHARALGGGRYRYSYAIFNVNSSRGGAALAVPAGTQPGAFDMAFPRAHSGDPRSNAPWGASQVGDRVVWSAPQFQIDPNANAILWGTTYSFFFESSSPPVDAQGTLVLFRSQGGPPSVQLPIRAPRAPGAPTTSIECTPVANSGGTAGHLLPGAFSAAGNTLGLTATGLPAGSLGYVLTSRTPGFSAFPGGSSGNLCLAGSIGRYVGANARAASAAGAFSVTANLSALPQPLGPVAVQPGDTWYFQCWHRDQGPTGPTSNFTASLSVRF</sequence>
<protein>
    <submittedName>
        <fullName evidence="2">Uncharacterized protein</fullName>
    </submittedName>
</protein>
<dbReference type="AlphaFoldDB" id="A0A518ER71"/>
<evidence type="ECO:0000313" key="3">
    <source>
        <dbReference type="Proteomes" id="UP000320390"/>
    </source>
</evidence>
<feature type="chain" id="PRO_5021927250" evidence="1">
    <location>
        <begin position="30"/>
        <end position="677"/>
    </location>
</feature>
<feature type="signal peptide" evidence="1">
    <location>
        <begin position="1"/>
        <end position="29"/>
    </location>
</feature>
<dbReference type="EMBL" id="CP036434">
    <property type="protein sequence ID" value="QDV06596.1"/>
    <property type="molecule type" value="Genomic_DNA"/>
</dbReference>
<accession>A0A518ER71</accession>
<reference evidence="2 3" key="1">
    <citation type="submission" date="2019-02" db="EMBL/GenBank/DDBJ databases">
        <title>Deep-cultivation of Planctomycetes and their phenomic and genomic characterization uncovers novel biology.</title>
        <authorList>
            <person name="Wiegand S."/>
            <person name="Jogler M."/>
            <person name="Boedeker C."/>
            <person name="Pinto D."/>
            <person name="Vollmers J."/>
            <person name="Rivas-Marin E."/>
            <person name="Kohn T."/>
            <person name="Peeters S.H."/>
            <person name="Heuer A."/>
            <person name="Rast P."/>
            <person name="Oberbeckmann S."/>
            <person name="Bunk B."/>
            <person name="Jeske O."/>
            <person name="Meyerdierks A."/>
            <person name="Storesund J.E."/>
            <person name="Kallscheuer N."/>
            <person name="Luecker S."/>
            <person name="Lage O.M."/>
            <person name="Pohl T."/>
            <person name="Merkel B.J."/>
            <person name="Hornburger P."/>
            <person name="Mueller R.-W."/>
            <person name="Bruemmer F."/>
            <person name="Labrenz M."/>
            <person name="Spormann A.M."/>
            <person name="Op den Camp H."/>
            <person name="Overmann J."/>
            <person name="Amann R."/>
            <person name="Jetten M.S.M."/>
            <person name="Mascher T."/>
            <person name="Medema M.H."/>
            <person name="Devos D.P."/>
            <person name="Kaster A.-K."/>
            <person name="Ovreas L."/>
            <person name="Rohde M."/>
            <person name="Galperin M.Y."/>
            <person name="Jogler C."/>
        </authorList>
    </citation>
    <scope>NUCLEOTIDE SEQUENCE [LARGE SCALE GENOMIC DNA]</scope>
    <source>
        <strain evidence="2 3">Poly30</strain>
    </source>
</reference>
<organism evidence="2 3">
    <name type="scientific">Saltatorellus ferox</name>
    <dbReference type="NCBI Taxonomy" id="2528018"/>
    <lineage>
        <taxon>Bacteria</taxon>
        <taxon>Pseudomonadati</taxon>
        <taxon>Planctomycetota</taxon>
        <taxon>Planctomycetia</taxon>
        <taxon>Planctomycetia incertae sedis</taxon>
        <taxon>Saltatorellus</taxon>
    </lineage>
</organism>
<dbReference type="Proteomes" id="UP000320390">
    <property type="component" value="Chromosome"/>
</dbReference>
<name>A0A518ER71_9BACT</name>